<evidence type="ECO:0000256" key="18">
    <source>
        <dbReference type="ARBA" id="ARBA00023228"/>
    </source>
</evidence>
<keyword evidence="17" id="KW-0325">Glycoprotein</keyword>
<dbReference type="GO" id="GO:0070573">
    <property type="term" value="F:metallodipeptidase activity"/>
    <property type="evidence" value="ECO:0007669"/>
    <property type="project" value="InterPro"/>
</dbReference>
<dbReference type="PANTHER" id="PTHR12053:SF3">
    <property type="entry name" value="CARBOXYPEPTIDASE Q"/>
    <property type="match status" value="1"/>
</dbReference>
<dbReference type="GO" id="GO:0005576">
    <property type="term" value="C:extracellular region"/>
    <property type="evidence" value="ECO:0007669"/>
    <property type="project" value="UniProtKB-SubCell"/>
</dbReference>
<proteinExistence type="predicted"/>
<evidence type="ECO:0000259" key="22">
    <source>
        <dbReference type="Pfam" id="PF04389"/>
    </source>
</evidence>
<evidence type="ECO:0000256" key="16">
    <source>
        <dbReference type="ARBA" id="ARBA00023145"/>
    </source>
</evidence>
<organism evidence="23 24">
    <name type="scientific">Parasphingopyxis lamellibrachiae</name>
    <dbReference type="NCBI Taxonomy" id="680125"/>
    <lineage>
        <taxon>Bacteria</taxon>
        <taxon>Pseudomonadati</taxon>
        <taxon>Pseudomonadota</taxon>
        <taxon>Alphaproteobacteria</taxon>
        <taxon>Sphingomonadales</taxon>
        <taxon>Sphingomonadaceae</taxon>
        <taxon>Parasphingopyxis</taxon>
    </lineage>
</organism>
<keyword evidence="13" id="KW-0862">Zinc</keyword>
<evidence type="ECO:0000256" key="20">
    <source>
        <dbReference type="ARBA" id="ARBA00033328"/>
    </source>
</evidence>
<evidence type="ECO:0000256" key="5">
    <source>
        <dbReference type="ARBA" id="ARBA00014116"/>
    </source>
</evidence>
<keyword evidence="24" id="KW-1185">Reference proteome</keyword>
<evidence type="ECO:0000256" key="21">
    <source>
        <dbReference type="SAM" id="SignalP"/>
    </source>
</evidence>
<dbReference type="RefSeq" id="WP_116235069.1">
    <property type="nucleotide sequence ID" value="NZ_QRDP01000004.1"/>
</dbReference>
<keyword evidence="12" id="KW-0256">Endoplasmic reticulum</keyword>
<reference evidence="23 24" key="1">
    <citation type="submission" date="2018-07" db="EMBL/GenBank/DDBJ databases">
        <title>Genomic Encyclopedia of Type Strains, Phase IV (KMG-IV): sequencing the most valuable type-strain genomes for metagenomic binning, comparative biology and taxonomic classification.</title>
        <authorList>
            <person name="Goeker M."/>
        </authorList>
    </citation>
    <scope>NUCLEOTIDE SEQUENCE [LARGE SCALE GENOMIC DNA]</scope>
    <source>
        <strain evidence="23 24">DSM 26725</strain>
    </source>
</reference>
<dbReference type="Pfam" id="PF04389">
    <property type="entry name" value="Peptidase_M28"/>
    <property type="match status" value="1"/>
</dbReference>
<feature type="domain" description="Peptidase M28" evidence="22">
    <location>
        <begin position="270"/>
        <end position="453"/>
    </location>
</feature>
<keyword evidence="14" id="KW-0333">Golgi apparatus</keyword>
<dbReference type="GO" id="GO:0046872">
    <property type="term" value="F:metal ion binding"/>
    <property type="evidence" value="ECO:0007669"/>
    <property type="project" value="UniProtKB-KW"/>
</dbReference>
<evidence type="ECO:0000256" key="2">
    <source>
        <dbReference type="ARBA" id="ARBA00004371"/>
    </source>
</evidence>
<evidence type="ECO:0000256" key="8">
    <source>
        <dbReference type="ARBA" id="ARBA00022670"/>
    </source>
</evidence>
<comment type="caution">
    <text evidence="23">The sequence shown here is derived from an EMBL/GenBank/DDBJ whole genome shotgun (WGS) entry which is preliminary data.</text>
</comment>
<keyword evidence="16" id="KW-0865">Zymogen</keyword>
<evidence type="ECO:0000256" key="13">
    <source>
        <dbReference type="ARBA" id="ARBA00022833"/>
    </source>
</evidence>
<evidence type="ECO:0000256" key="14">
    <source>
        <dbReference type="ARBA" id="ARBA00023034"/>
    </source>
</evidence>
<dbReference type="PANTHER" id="PTHR12053">
    <property type="entry name" value="PROTEASE FAMILY M28 PLASMA GLUTAMATE CARBOXYPEPTIDASE-RELATED"/>
    <property type="match status" value="1"/>
</dbReference>
<comment type="subunit">
    <text evidence="19">Homodimer. The monomeric form is inactive while the homodimer is active.</text>
</comment>
<evidence type="ECO:0000256" key="19">
    <source>
        <dbReference type="ARBA" id="ARBA00025833"/>
    </source>
</evidence>
<dbReference type="GO" id="GO:0004180">
    <property type="term" value="F:carboxypeptidase activity"/>
    <property type="evidence" value="ECO:0007669"/>
    <property type="project" value="UniProtKB-KW"/>
</dbReference>
<dbReference type="GO" id="GO:0006508">
    <property type="term" value="P:proteolysis"/>
    <property type="evidence" value="ECO:0007669"/>
    <property type="project" value="UniProtKB-KW"/>
</dbReference>
<dbReference type="Gene3D" id="3.40.630.10">
    <property type="entry name" value="Zn peptidases"/>
    <property type="match status" value="1"/>
</dbReference>
<dbReference type="AlphaFoldDB" id="A0A3D9FDB8"/>
<keyword evidence="11" id="KW-0378">Hydrolase</keyword>
<name>A0A3D9FDB8_9SPHN</name>
<evidence type="ECO:0000256" key="17">
    <source>
        <dbReference type="ARBA" id="ARBA00023180"/>
    </source>
</evidence>
<dbReference type="Gene3D" id="3.50.30.30">
    <property type="match status" value="1"/>
</dbReference>
<keyword evidence="9" id="KW-0479">Metal-binding</keyword>
<dbReference type="InterPro" id="IPR039866">
    <property type="entry name" value="CPQ"/>
</dbReference>
<keyword evidence="7 23" id="KW-0121">Carboxypeptidase</keyword>
<feature type="chain" id="PRO_5017837059" description="Carboxypeptidase Q" evidence="21">
    <location>
        <begin position="22"/>
        <end position="475"/>
    </location>
</feature>
<evidence type="ECO:0000256" key="7">
    <source>
        <dbReference type="ARBA" id="ARBA00022645"/>
    </source>
</evidence>
<evidence type="ECO:0000256" key="4">
    <source>
        <dbReference type="ARBA" id="ARBA00004613"/>
    </source>
</evidence>
<evidence type="ECO:0000256" key="1">
    <source>
        <dbReference type="ARBA" id="ARBA00004240"/>
    </source>
</evidence>
<keyword evidence="18" id="KW-0458">Lysosome</keyword>
<dbReference type="Proteomes" id="UP000256310">
    <property type="component" value="Unassembled WGS sequence"/>
</dbReference>
<dbReference type="OrthoDB" id="9769665at2"/>
<accession>A0A3D9FDB8</accession>
<evidence type="ECO:0000256" key="9">
    <source>
        <dbReference type="ARBA" id="ARBA00022723"/>
    </source>
</evidence>
<keyword evidence="6" id="KW-0964">Secreted</keyword>
<dbReference type="SUPFAM" id="SSF53187">
    <property type="entry name" value="Zn-dependent exopeptidases"/>
    <property type="match status" value="1"/>
</dbReference>
<keyword evidence="15" id="KW-0482">Metalloprotease</keyword>
<evidence type="ECO:0000256" key="11">
    <source>
        <dbReference type="ARBA" id="ARBA00022801"/>
    </source>
</evidence>
<protein>
    <recommendedName>
        <fullName evidence="5">Carboxypeptidase Q</fullName>
    </recommendedName>
    <alternativeName>
        <fullName evidence="20">Plasma glutamate carboxypeptidase</fullName>
    </alternativeName>
</protein>
<evidence type="ECO:0000256" key="12">
    <source>
        <dbReference type="ARBA" id="ARBA00022824"/>
    </source>
</evidence>
<evidence type="ECO:0000256" key="10">
    <source>
        <dbReference type="ARBA" id="ARBA00022729"/>
    </source>
</evidence>
<evidence type="ECO:0000256" key="15">
    <source>
        <dbReference type="ARBA" id="ARBA00023049"/>
    </source>
</evidence>
<sequence length="475" mass="49991">MKKLILPALCALASLPSTAFAQSNATSVSSRTNSHATGNDAIAAMRDAAMESDTLAYAITEGLTTEIGPRLAGTEAEARARAWGVARLTALGFSNVAIETYQMPTWIRGAETAEIVSPYPQAMHVTALGRSASTGDSGIRAEIVAFETVEQLRAAPMSSLDGKIVYVGHHMMRTQDGSGYGFAGPARWFAASLASERGAAAIVIRSVGTDNHRNPHTGGTNWAEGVSPIPAGALSNPDADNLERMVALGRPVTMHLTLTPQWLGDRESGNVIADIPGSDPDAPMIIAACHLDSWDLATGAFDDAAGCGIITAAAHRILESGAQPRRTIRLLWAGAEEVGLFGARAYAERHPAAEHAVASESDFGADRVWRVEFNLPDSASGDADRITSLLAPLGIPRSPIPATGGADTSPLVAGGVWAIDLQQDGTRYFDLHHTPDDTLDKIDPAQMRQNVAAWTVMLSVMSNSQADLGIPQTTE</sequence>
<dbReference type="InterPro" id="IPR007484">
    <property type="entry name" value="Peptidase_M28"/>
</dbReference>
<evidence type="ECO:0000256" key="6">
    <source>
        <dbReference type="ARBA" id="ARBA00022525"/>
    </source>
</evidence>
<dbReference type="EMBL" id="QRDP01000004">
    <property type="protein sequence ID" value="RED15562.1"/>
    <property type="molecule type" value="Genomic_DNA"/>
</dbReference>
<comment type="subcellular location">
    <subcellularLocation>
        <location evidence="1">Endoplasmic reticulum</location>
    </subcellularLocation>
    <subcellularLocation>
        <location evidence="3">Golgi apparatus</location>
    </subcellularLocation>
    <subcellularLocation>
        <location evidence="2">Lysosome</location>
    </subcellularLocation>
    <subcellularLocation>
        <location evidence="4">Secreted</location>
    </subcellularLocation>
</comment>
<keyword evidence="10 21" id="KW-0732">Signal</keyword>
<keyword evidence="8" id="KW-0645">Protease</keyword>
<evidence type="ECO:0000313" key="23">
    <source>
        <dbReference type="EMBL" id="RED15562.1"/>
    </source>
</evidence>
<dbReference type="GO" id="GO:0005764">
    <property type="term" value="C:lysosome"/>
    <property type="evidence" value="ECO:0007669"/>
    <property type="project" value="UniProtKB-SubCell"/>
</dbReference>
<gene>
    <name evidence="23" type="ORF">DFR46_0559</name>
</gene>
<evidence type="ECO:0000313" key="24">
    <source>
        <dbReference type="Proteomes" id="UP000256310"/>
    </source>
</evidence>
<feature type="signal peptide" evidence="21">
    <location>
        <begin position="1"/>
        <end position="21"/>
    </location>
</feature>
<evidence type="ECO:0000256" key="3">
    <source>
        <dbReference type="ARBA" id="ARBA00004555"/>
    </source>
</evidence>